<dbReference type="HOGENOM" id="CLU_589460_0_0_1"/>
<dbReference type="AlphaFoldDB" id="A0A0C9UM99"/>
<accession>A0A0C9UM99</accession>
<name>A0A0C9UM99_SPHS4</name>
<gene>
    <name evidence="1" type="ORF">M422DRAFT_261701</name>
</gene>
<dbReference type="OrthoDB" id="2269034at2759"/>
<dbReference type="Proteomes" id="UP000054279">
    <property type="component" value="Unassembled WGS sequence"/>
</dbReference>
<sequence length="485" mass="55477">MHDARSSTVIMATTIQSLPVELLLTIFHYALDVNQWSNAITYPYDLTQLRSKRVIDFPSPEISPMVLAAVDSEWRKILLDDPLVWSMIFIRLDENVPPSALRMRISRAKGLPLDVYINSSRCMVMGDTYGQLIECLFTEYYSRVRTLRVVATEHSRRIRSLIFPDENELSTLASLEKVHMFLEPKTSLNVDAFSIDAPRLREFQCIGGQGYNYLYNFSEDTRSSLRILNVLDDINAEIPLERLLDCRNLSYLSYPHPTFRSGEASIPLTAEGAERLHSVAVLEYYFHGDSIRLGFRPTGISLSGIRILIFRSKYPKGWSFSLDLFDGLDNLEVLRIRWSRDMSYIRTNNDGGGPPRRDSLCAPKQSFVLPSLRTLELKDVIIDKAFVTFALAPPEGIQLALPVLREFIFHESAITHPPLDHYNGNGDWDLPAPESATIYVVTDSGGELERYSAMVKYLVKTCRAQFISEDRNRKNWEELLQRYLA</sequence>
<dbReference type="EMBL" id="KN837183">
    <property type="protein sequence ID" value="KIJ35949.1"/>
    <property type="molecule type" value="Genomic_DNA"/>
</dbReference>
<evidence type="ECO:0008006" key="3">
    <source>
        <dbReference type="Google" id="ProtNLM"/>
    </source>
</evidence>
<organism evidence="1 2">
    <name type="scientific">Sphaerobolus stellatus (strain SS14)</name>
    <dbReference type="NCBI Taxonomy" id="990650"/>
    <lineage>
        <taxon>Eukaryota</taxon>
        <taxon>Fungi</taxon>
        <taxon>Dikarya</taxon>
        <taxon>Basidiomycota</taxon>
        <taxon>Agaricomycotina</taxon>
        <taxon>Agaricomycetes</taxon>
        <taxon>Phallomycetidae</taxon>
        <taxon>Geastrales</taxon>
        <taxon>Sphaerobolaceae</taxon>
        <taxon>Sphaerobolus</taxon>
    </lineage>
</organism>
<evidence type="ECO:0000313" key="2">
    <source>
        <dbReference type="Proteomes" id="UP000054279"/>
    </source>
</evidence>
<evidence type="ECO:0000313" key="1">
    <source>
        <dbReference type="EMBL" id="KIJ35949.1"/>
    </source>
</evidence>
<keyword evidence="2" id="KW-1185">Reference proteome</keyword>
<reference evidence="1 2" key="1">
    <citation type="submission" date="2014-06" db="EMBL/GenBank/DDBJ databases">
        <title>Evolutionary Origins and Diversification of the Mycorrhizal Mutualists.</title>
        <authorList>
            <consortium name="DOE Joint Genome Institute"/>
            <consortium name="Mycorrhizal Genomics Consortium"/>
            <person name="Kohler A."/>
            <person name="Kuo A."/>
            <person name="Nagy L.G."/>
            <person name="Floudas D."/>
            <person name="Copeland A."/>
            <person name="Barry K.W."/>
            <person name="Cichocki N."/>
            <person name="Veneault-Fourrey C."/>
            <person name="LaButti K."/>
            <person name="Lindquist E.A."/>
            <person name="Lipzen A."/>
            <person name="Lundell T."/>
            <person name="Morin E."/>
            <person name="Murat C."/>
            <person name="Riley R."/>
            <person name="Ohm R."/>
            <person name="Sun H."/>
            <person name="Tunlid A."/>
            <person name="Henrissat B."/>
            <person name="Grigoriev I.V."/>
            <person name="Hibbett D.S."/>
            <person name="Martin F."/>
        </authorList>
    </citation>
    <scope>NUCLEOTIDE SEQUENCE [LARGE SCALE GENOMIC DNA]</scope>
    <source>
        <strain evidence="1 2">SS14</strain>
    </source>
</reference>
<protein>
    <recommendedName>
        <fullName evidence="3">F-box domain-containing protein</fullName>
    </recommendedName>
</protein>
<proteinExistence type="predicted"/>